<dbReference type="EMBL" id="KN847342">
    <property type="protein sequence ID" value="KIW37877.1"/>
    <property type="molecule type" value="Genomic_DNA"/>
</dbReference>
<proteinExistence type="inferred from homology"/>
<dbReference type="Pfam" id="PF02515">
    <property type="entry name" value="CoA_transf_3"/>
    <property type="match status" value="1"/>
</dbReference>
<keyword evidence="3" id="KW-1185">Reference proteome</keyword>
<dbReference type="Proteomes" id="UP000053342">
    <property type="component" value="Unassembled WGS sequence"/>
</dbReference>
<dbReference type="GO" id="GO:0003824">
    <property type="term" value="F:catalytic activity"/>
    <property type="evidence" value="ECO:0007669"/>
    <property type="project" value="InterPro"/>
</dbReference>
<reference evidence="2 3" key="1">
    <citation type="submission" date="2015-01" db="EMBL/GenBank/DDBJ databases">
        <title>The Genome Sequence of Exophiala oligosperma CBS72588.</title>
        <authorList>
            <consortium name="The Broad Institute Genomics Platform"/>
            <person name="Cuomo C."/>
            <person name="de Hoog S."/>
            <person name="Gorbushina A."/>
            <person name="Stielow B."/>
            <person name="Teixiera M."/>
            <person name="Abouelleil A."/>
            <person name="Chapman S.B."/>
            <person name="Priest M."/>
            <person name="Young S.K."/>
            <person name="Wortman J."/>
            <person name="Nusbaum C."/>
            <person name="Birren B."/>
        </authorList>
    </citation>
    <scope>NUCLEOTIDE SEQUENCE [LARGE SCALE GENOMIC DNA]</scope>
    <source>
        <strain evidence="2 3">CBS 72588</strain>
    </source>
</reference>
<dbReference type="VEuPathDB" id="FungiDB:PV06_09859"/>
<dbReference type="Gene3D" id="3.40.50.10540">
    <property type="entry name" value="Crotonobetainyl-coa:carnitine coa-transferase, domain 1"/>
    <property type="match status" value="1"/>
</dbReference>
<gene>
    <name evidence="2" type="ORF">PV06_09859</name>
</gene>
<dbReference type="InterPro" id="IPR023606">
    <property type="entry name" value="CoA-Trfase_III_dom_1_sf"/>
</dbReference>
<comment type="similarity">
    <text evidence="1">Belongs to the CoA-transferase III family.</text>
</comment>
<sequence>MALDRSSFTAFDTVRHAWKTLGLPPPALTSLSLTGEGLGLPSSFKIGHLAQASIGLSGLTAALINAQRTGKPVPQVTVPLQHAVIEFKSERFYLLDKKSYSAWGPVGGLHACSDGYVRAHDSFPHHRNGLVKLLLGYERSPPPTRAQVGEAISPWRSIDLETAAADNGFVIAALRSYKQWDVTPQAQAVSDQPITITKILSQKAPIGLPRHIGTTTTTTTTGREDKNKCLRGVRVVDMTRVIAGPVAGKTLAAHGAEVLWVTSPNLPDLPELDRDLARGKRTVQLDVRNPEDLEALMNLLEDADVLLQSYRPGSLGGLGITEEAILRRRKGRPIVIANLSCFGTAGPWKHRRGFDSIVQACSGMNVSEAEHHGKGEAAKPLPCQALDHASGYFLASGIMASLYRAWTEGGSYRVDVSLAGTMKYLRSLGQFPGDSGFETSDYEKSEDVPEEYFETRPSGFGELRAIKHSVRIDGAEVSWDIMPQPLGSHKPKWQ</sequence>
<dbReference type="PANTHER" id="PTHR48228">
    <property type="entry name" value="SUCCINYL-COA--D-CITRAMALATE COA-TRANSFERASE"/>
    <property type="match status" value="1"/>
</dbReference>
<dbReference type="GeneID" id="27361933"/>
<accession>A0A0D2BKE3</accession>
<dbReference type="STRING" id="215243.A0A0D2BKE3"/>
<organism evidence="2 3">
    <name type="scientific">Exophiala oligosperma</name>
    <dbReference type="NCBI Taxonomy" id="215243"/>
    <lineage>
        <taxon>Eukaryota</taxon>
        <taxon>Fungi</taxon>
        <taxon>Dikarya</taxon>
        <taxon>Ascomycota</taxon>
        <taxon>Pezizomycotina</taxon>
        <taxon>Eurotiomycetes</taxon>
        <taxon>Chaetothyriomycetidae</taxon>
        <taxon>Chaetothyriales</taxon>
        <taxon>Herpotrichiellaceae</taxon>
        <taxon>Exophiala</taxon>
    </lineage>
</organism>
<name>A0A0D2BKE3_9EURO</name>
<evidence type="ECO:0000256" key="1">
    <source>
        <dbReference type="ARBA" id="ARBA00008383"/>
    </source>
</evidence>
<dbReference type="SUPFAM" id="SSF89796">
    <property type="entry name" value="CoA-transferase family III (CaiB/BaiF)"/>
    <property type="match status" value="2"/>
</dbReference>
<dbReference type="RefSeq" id="XP_016258093.1">
    <property type="nucleotide sequence ID" value="XM_016411339.1"/>
</dbReference>
<evidence type="ECO:0008006" key="4">
    <source>
        <dbReference type="Google" id="ProtNLM"/>
    </source>
</evidence>
<evidence type="ECO:0000313" key="3">
    <source>
        <dbReference type="Proteomes" id="UP000053342"/>
    </source>
</evidence>
<dbReference type="InterPro" id="IPR003673">
    <property type="entry name" value="CoA-Trfase_fam_III"/>
</dbReference>
<dbReference type="InterPro" id="IPR050509">
    <property type="entry name" value="CoA-transferase_III"/>
</dbReference>
<protein>
    <recommendedName>
        <fullName evidence="4">CoA-transferase family III</fullName>
    </recommendedName>
</protein>
<evidence type="ECO:0000313" key="2">
    <source>
        <dbReference type="EMBL" id="KIW37877.1"/>
    </source>
</evidence>
<dbReference type="PANTHER" id="PTHR48228:SF4">
    <property type="entry name" value="BLR3030 PROTEIN"/>
    <property type="match status" value="1"/>
</dbReference>
<dbReference type="HOGENOM" id="CLU_021588_0_0_1"/>
<dbReference type="OrthoDB" id="5863171at2759"/>
<dbReference type="AlphaFoldDB" id="A0A0D2BKE3"/>